<reference evidence="3 4" key="1">
    <citation type="journal article" date="2016" name="Nat. Commun.">
        <title>Thousands of microbial genomes shed light on interconnected biogeochemical processes in an aquifer system.</title>
        <authorList>
            <person name="Anantharaman K."/>
            <person name="Brown C.T."/>
            <person name="Hug L.A."/>
            <person name="Sharon I."/>
            <person name="Castelle C.J."/>
            <person name="Probst A.J."/>
            <person name="Thomas B.C."/>
            <person name="Singh A."/>
            <person name="Wilkins M.J."/>
            <person name="Karaoz U."/>
            <person name="Brodie E.L."/>
            <person name="Williams K.H."/>
            <person name="Hubbard S.S."/>
            <person name="Banfield J.F."/>
        </authorList>
    </citation>
    <scope>NUCLEOTIDE SEQUENCE [LARGE SCALE GENOMIC DNA]</scope>
</reference>
<evidence type="ECO:0000313" key="3">
    <source>
        <dbReference type="EMBL" id="OGG76498.1"/>
    </source>
</evidence>
<dbReference type="STRING" id="1798516.A2950_00525"/>
<gene>
    <name evidence="3" type="ORF">A2950_00525</name>
</gene>
<dbReference type="InterPro" id="IPR039447">
    <property type="entry name" value="UreH-like_TM_dom"/>
</dbReference>
<dbReference type="EMBL" id="MFMD01000013">
    <property type="protein sequence ID" value="OGG76498.1"/>
    <property type="molecule type" value="Genomic_DNA"/>
</dbReference>
<dbReference type="AlphaFoldDB" id="A0A1F6ESC6"/>
<proteinExistence type="predicted"/>
<sequence>MQLYALSTGSLVQGALTMFFFALGTFPMLALLSFGSLNIAHKTWKGLFFKTAGLIVIALAALNLSNMLATTGIINPLFNF</sequence>
<feature type="transmembrane region" description="Helical" evidence="1">
    <location>
        <begin position="47"/>
        <end position="74"/>
    </location>
</feature>
<evidence type="ECO:0000313" key="4">
    <source>
        <dbReference type="Proteomes" id="UP000176714"/>
    </source>
</evidence>
<feature type="transmembrane region" description="Helical" evidence="1">
    <location>
        <begin position="12"/>
        <end position="35"/>
    </location>
</feature>
<evidence type="ECO:0000256" key="1">
    <source>
        <dbReference type="SAM" id="Phobius"/>
    </source>
</evidence>
<name>A0A1F6ESC6_9BACT</name>
<accession>A0A1F6ESC6</accession>
<protein>
    <recommendedName>
        <fullName evidence="2">Urease accessory protein UreH-like transmembrane domain-containing protein</fullName>
    </recommendedName>
</protein>
<keyword evidence="1" id="KW-0472">Membrane</keyword>
<keyword evidence="1" id="KW-0812">Transmembrane</keyword>
<keyword evidence="1" id="KW-1133">Transmembrane helix</keyword>
<organism evidence="3 4">
    <name type="scientific">Candidatus Kaiserbacteria bacterium RIFCSPLOWO2_01_FULL_55_19</name>
    <dbReference type="NCBI Taxonomy" id="1798516"/>
    <lineage>
        <taxon>Bacteria</taxon>
        <taxon>Candidatus Kaiseribacteriota</taxon>
    </lineage>
</organism>
<comment type="caution">
    <text evidence="3">The sequence shown here is derived from an EMBL/GenBank/DDBJ whole genome shotgun (WGS) entry which is preliminary data.</text>
</comment>
<feature type="domain" description="Urease accessory protein UreH-like transmembrane" evidence="2">
    <location>
        <begin position="1"/>
        <end position="60"/>
    </location>
</feature>
<dbReference type="Pfam" id="PF13386">
    <property type="entry name" value="DsbD_2"/>
    <property type="match status" value="1"/>
</dbReference>
<dbReference type="Proteomes" id="UP000176714">
    <property type="component" value="Unassembled WGS sequence"/>
</dbReference>
<evidence type="ECO:0000259" key="2">
    <source>
        <dbReference type="Pfam" id="PF13386"/>
    </source>
</evidence>